<reference evidence="2 3" key="1">
    <citation type="journal article" date="2014" name="Agronomy (Basel)">
        <title>A Draft Genome Sequence for Ensete ventricosum, the Drought-Tolerant Tree Against Hunger.</title>
        <authorList>
            <person name="Harrison J."/>
            <person name="Moore K.A."/>
            <person name="Paszkiewicz K."/>
            <person name="Jones T."/>
            <person name="Grant M."/>
            <person name="Ambacheew D."/>
            <person name="Muzemil S."/>
            <person name="Studholme D.J."/>
        </authorList>
    </citation>
    <scope>NUCLEOTIDE SEQUENCE [LARGE SCALE GENOMIC DNA]</scope>
</reference>
<accession>A0A427AAZ4</accession>
<organism evidence="2 3">
    <name type="scientific">Ensete ventricosum</name>
    <name type="common">Abyssinian banana</name>
    <name type="synonym">Musa ensete</name>
    <dbReference type="NCBI Taxonomy" id="4639"/>
    <lineage>
        <taxon>Eukaryota</taxon>
        <taxon>Viridiplantae</taxon>
        <taxon>Streptophyta</taxon>
        <taxon>Embryophyta</taxon>
        <taxon>Tracheophyta</taxon>
        <taxon>Spermatophyta</taxon>
        <taxon>Magnoliopsida</taxon>
        <taxon>Liliopsida</taxon>
        <taxon>Zingiberales</taxon>
        <taxon>Musaceae</taxon>
        <taxon>Ensete</taxon>
    </lineage>
</organism>
<dbReference type="EMBL" id="AMZH03003111">
    <property type="protein sequence ID" value="RRT73393.1"/>
    <property type="molecule type" value="Genomic_DNA"/>
</dbReference>
<dbReference type="AlphaFoldDB" id="A0A427AAZ4"/>
<sequence length="70" mass="7022">MGNRFFEGSPSKGQPSMATASPLAGWPNTCKGVADYGQAPYKGRPATAKPPCKGVAGYSKAPCKGATGCG</sequence>
<gene>
    <name evidence="2" type="ORF">B296_00020457</name>
</gene>
<feature type="region of interest" description="Disordered" evidence="1">
    <location>
        <begin position="1"/>
        <end position="20"/>
    </location>
</feature>
<proteinExistence type="predicted"/>
<dbReference type="Proteomes" id="UP000287651">
    <property type="component" value="Unassembled WGS sequence"/>
</dbReference>
<evidence type="ECO:0000313" key="2">
    <source>
        <dbReference type="EMBL" id="RRT73393.1"/>
    </source>
</evidence>
<evidence type="ECO:0000313" key="3">
    <source>
        <dbReference type="Proteomes" id="UP000287651"/>
    </source>
</evidence>
<protein>
    <submittedName>
        <fullName evidence="2">Uncharacterized protein</fullName>
    </submittedName>
</protein>
<name>A0A427AAZ4_ENSVE</name>
<evidence type="ECO:0000256" key="1">
    <source>
        <dbReference type="SAM" id="MobiDB-lite"/>
    </source>
</evidence>
<comment type="caution">
    <text evidence="2">The sequence shown here is derived from an EMBL/GenBank/DDBJ whole genome shotgun (WGS) entry which is preliminary data.</text>
</comment>